<dbReference type="Pfam" id="PF12260">
    <property type="entry name" value="PIP49_C"/>
    <property type="match status" value="1"/>
</dbReference>
<sequence length="449" mass="50988">MYSRVSSRRFRRLAPLKVGRSGDVESIMRDDDLAAAEYLRWAGDDEEICENCSTGCCSSNPQSQPGKDLPPIHPLQVICCSRVGRLCIFLMIILAFYLFYLALIQSDPSRSVNGFGEVPSPKISFNASRPIEILSTLCAAYSRHEVSGDACMRLCFKDKWEVTEFYEGNKVVIVVKDGGQQAVFKSSHPFIDDFRPVASDENEDAFTDHVLDRVNDLLRLGWPSHYKRHLVETVWPSLLRTPGQPLTKADRTSLAALLQQEEYITFRVIPLSRVTPKVIGTCGHFYQTETLVAFRMKGYYMNLKGKILVHLMGTLKLFYEFLNEPLQWCDARFDNLGLSADYPKRFVIMDGDLLYTESRLNALFHQKPCASDEDCVIGDCKARCTADMVCGNRMNENLDVFCEKLVNPMFGSSWSKGNKYLAACHDSTTNFTKKLNELRLTWSWSLSEV</sequence>
<keyword evidence="3" id="KW-1185">Reference proteome</keyword>
<evidence type="ECO:0000313" key="4">
    <source>
        <dbReference type="WBParaSite" id="MBELARI_LOCUS12890"/>
    </source>
</evidence>
<name>A0AAF3EFX3_9BILA</name>
<accession>A0AAF3EFX3</accession>
<protein>
    <submittedName>
        <fullName evidence="4">FAM69 protein-kinase domain-containing protein</fullName>
    </submittedName>
</protein>
<dbReference type="Proteomes" id="UP000887575">
    <property type="component" value="Unassembled WGS sequence"/>
</dbReference>
<dbReference type="WBParaSite" id="MBELARI_LOCUS12890">
    <property type="protein sequence ID" value="MBELARI_LOCUS12890"/>
    <property type="gene ID" value="MBELARI_LOCUS12890"/>
</dbReference>
<proteinExistence type="predicted"/>
<dbReference type="AlphaFoldDB" id="A0AAF3EFX3"/>
<reference evidence="4" key="1">
    <citation type="submission" date="2024-02" db="UniProtKB">
        <authorList>
            <consortium name="WormBaseParasite"/>
        </authorList>
    </citation>
    <scope>IDENTIFICATION</scope>
</reference>
<dbReference type="PANTHER" id="PTHR21093:SF2">
    <property type="entry name" value="DIVERGENT PROTEIN KINASE DOMAIN 1C"/>
    <property type="match status" value="1"/>
</dbReference>
<dbReference type="PANTHER" id="PTHR21093">
    <property type="entry name" value="DIVERGENT PROTEIN KINASE DOMAIN 1C-RELATED"/>
    <property type="match status" value="1"/>
</dbReference>
<organism evidence="3 4">
    <name type="scientific">Mesorhabditis belari</name>
    <dbReference type="NCBI Taxonomy" id="2138241"/>
    <lineage>
        <taxon>Eukaryota</taxon>
        <taxon>Metazoa</taxon>
        <taxon>Ecdysozoa</taxon>
        <taxon>Nematoda</taxon>
        <taxon>Chromadorea</taxon>
        <taxon>Rhabditida</taxon>
        <taxon>Rhabditina</taxon>
        <taxon>Rhabditomorpha</taxon>
        <taxon>Rhabditoidea</taxon>
        <taxon>Rhabditidae</taxon>
        <taxon>Mesorhabditinae</taxon>
        <taxon>Mesorhabditis</taxon>
    </lineage>
</organism>
<dbReference type="InterPro" id="IPR022049">
    <property type="entry name" value="FAM69_kinase_dom"/>
</dbReference>
<keyword evidence="1" id="KW-0812">Transmembrane</keyword>
<evidence type="ECO:0000259" key="2">
    <source>
        <dbReference type="Pfam" id="PF12260"/>
    </source>
</evidence>
<keyword evidence="1" id="KW-1133">Transmembrane helix</keyword>
<evidence type="ECO:0000256" key="1">
    <source>
        <dbReference type="SAM" id="Phobius"/>
    </source>
</evidence>
<feature type="domain" description="FAM69 protein-kinase" evidence="2">
    <location>
        <begin position="256"/>
        <end position="409"/>
    </location>
</feature>
<evidence type="ECO:0000313" key="3">
    <source>
        <dbReference type="Proteomes" id="UP000887575"/>
    </source>
</evidence>
<keyword evidence="1" id="KW-0472">Membrane</keyword>
<feature type="transmembrane region" description="Helical" evidence="1">
    <location>
        <begin position="83"/>
        <end position="103"/>
    </location>
</feature>